<feature type="compositionally biased region" description="Gly residues" evidence="9">
    <location>
        <begin position="145"/>
        <end position="164"/>
    </location>
</feature>
<dbReference type="CDD" id="cd00086">
    <property type="entry name" value="homeodomain"/>
    <property type="match status" value="1"/>
</dbReference>
<dbReference type="OMA" id="HPLHSMN"/>
<accession>M9PDI3</accession>
<keyword evidence="5 7" id="KW-0371">Homeobox</keyword>
<reference evidence="11 13" key="11">
    <citation type="journal article" date="2015" name="Genome Res.">
        <title>The Release 6 reference sequence of the Drosophila melanogaster genome.</title>
        <authorList>
            <person name="Hoskins R.A."/>
            <person name="Carlson J.W."/>
            <person name="Wan K.H."/>
            <person name="Park S."/>
            <person name="Mendez I."/>
            <person name="Galle S.E."/>
            <person name="Booth B.W."/>
            <person name="Pfeiffer B.D."/>
            <person name="George R.A."/>
            <person name="Svirskas R."/>
            <person name="Krzywinski M."/>
            <person name="Schein J."/>
            <person name="Accardo M.C."/>
            <person name="Damia E."/>
            <person name="Messina G."/>
            <person name="Mendez-Lago M."/>
            <person name="de Pablos B."/>
            <person name="Demakova O.V."/>
            <person name="Andreyeva E.N."/>
            <person name="Boldyreva L.V."/>
            <person name="Marra M."/>
            <person name="Carvalho A.B."/>
            <person name="Dimitri P."/>
            <person name="Villasante A."/>
            <person name="Zhimulev I.F."/>
            <person name="Rubin G.M."/>
            <person name="Karpen G.H."/>
            <person name="Celniker S.E."/>
        </authorList>
    </citation>
    <scope>NUCLEOTIDE SEQUENCE [LARGE SCALE GENOMIC DNA]</scope>
    <source>
        <strain evidence="13">Berkeley</strain>
    </source>
</reference>
<evidence type="ECO:0000256" key="7">
    <source>
        <dbReference type="PROSITE-ProRule" id="PRU00108"/>
    </source>
</evidence>
<reference evidence="11 13" key="10">
    <citation type="journal article" date="2015" name="G3 (Bethesda)">
        <title>Gene Model Annotations for Drosophila melanogaster: The Rule-Benders.</title>
        <authorList>
            <consortium name="FlyBase Consortium"/>
            <person name="Crosby M.A."/>
            <person name="Gramates L.S."/>
            <person name="Dos Santos G."/>
            <person name="Matthews B.B."/>
            <person name="St Pierre S.E."/>
            <person name="Zhou P."/>
            <person name="Schroeder A.J."/>
            <person name="Falls K."/>
            <person name="Emmert D.B."/>
            <person name="Russo S.M."/>
            <person name="Gelbart W.M."/>
            <person name="null"/>
        </authorList>
    </citation>
    <scope>NUCLEOTIDE SEQUENCE [LARGE SCALE GENOMIC DNA]</scope>
    <source>
        <strain evidence="13">Berkeley</strain>
    </source>
</reference>
<dbReference type="InterPro" id="IPR000047">
    <property type="entry name" value="HTH_motif"/>
</dbReference>
<dbReference type="Pfam" id="PF00046">
    <property type="entry name" value="Homeodomain"/>
    <property type="match status" value="1"/>
</dbReference>
<dbReference type="PRINTS" id="PR00024">
    <property type="entry name" value="HOMEOBOX"/>
</dbReference>
<dbReference type="ExpressionAtlas" id="M9PDI3">
    <property type="expression patterns" value="baseline and differential"/>
</dbReference>
<evidence type="ECO:0000259" key="10">
    <source>
        <dbReference type="PROSITE" id="PS50071"/>
    </source>
</evidence>
<dbReference type="InterPro" id="IPR047152">
    <property type="entry name" value="Caudal_homeobox"/>
</dbReference>
<dbReference type="VEuPathDB" id="VectorBase:FBgn0000251"/>
<dbReference type="GO" id="GO:0003677">
    <property type="term" value="F:DNA binding"/>
    <property type="evidence" value="ECO:0007669"/>
    <property type="project" value="UniProtKB-UniRule"/>
</dbReference>
<dbReference type="Gene3D" id="1.10.10.60">
    <property type="entry name" value="Homeodomain-like"/>
    <property type="match status" value="1"/>
</dbReference>
<feature type="region of interest" description="Disordered" evidence="9">
    <location>
        <begin position="104"/>
        <end position="278"/>
    </location>
</feature>
<dbReference type="FunFam" id="1.10.10.60:FF:000574">
    <property type="entry name" value="Homeobox protein CHOX-CAD2"/>
    <property type="match status" value="1"/>
</dbReference>
<dbReference type="SUPFAM" id="SSF46689">
    <property type="entry name" value="Homeodomain-like"/>
    <property type="match status" value="1"/>
</dbReference>
<reference evidence="11 13" key="4">
    <citation type="journal article" date="2002" name="Genome Biol.">
        <title>The transposable elements of the Drosophila melanogaster euchromatin: a genomics perspective.</title>
        <authorList>
            <person name="Kaminker J.S."/>
            <person name="Bergman C.M."/>
            <person name="Kronmiller B."/>
            <person name="Carlson J."/>
            <person name="Svirskas R."/>
            <person name="Patel S."/>
            <person name="Frise E."/>
            <person name="Wheeler D.A."/>
            <person name="Lewis S.E."/>
            <person name="Rubin G.M."/>
            <person name="Ashburner M."/>
            <person name="Celniker S.E."/>
        </authorList>
    </citation>
    <scope>NUCLEOTIDE SEQUENCE [LARGE SCALE GENOMIC DNA]</scope>
    <source>
        <strain evidence="13">Berkeley</strain>
    </source>
</reference>
<evidence type="ECO:0000256" key="9">
    <source>
        <dbReference type="SAM" id="MobiDB-lite"/>
    </source>
</evidence>
<name>M9PDI3_DROME</name>
<reference evidence="11 13" key="1">
    <citation type="journal article" date="2000" name="Science">
        <title>The genome sequence of Drosophila melanogaster.</title>
        <authorList>
            <person name="Adams M.D."/>
            <person name="Celniker S.E."/>
            <person name="Holt R.A."/>
            <person name="Evans C.A."/>
            <person name="Gocayne J.D."/>
            <person name="Amanatides P.G."/>
            <person name="Scherer S.E."/>
            <person name="Li P.W."/>
            <person name="Hoskins R.A."/>
            <person name="Galle R.F."/>
            <person name="George R.A."/>
            <person name="Lewis S.E."/>
            <person name="Richards S."/>
            <person name="Ashburner M."/>
            <person name="Henderson S.N."/>
            <person name="Sutton G.G."/>
            <person name="Wortman J.R."/>
            <person name="Yandell M.D."/>
            <person name="Zhang Q."/>
            <person name="Chen L.X."/>
            <person name="Brandon R.C."/>
            <person name="Rogers Y.H."/>
            <person name="Blazej R.G."/>
            <person name="Champe M."/>
            <person name="Pfeiffer B.D."/>
            <person name="Wan K.H."/>
            <person name="Doyle C."/>
            <person name="Baxter E.G."/>
            <person name="Helt G."/>
            <person name="Nelson C.R."/>
            <person name="Gabor G.L."/>
            <person name="Abril J.F."/>
            <person name="Agbayani A."/>
            <person name="An H.J."/>
            <person name="Andrews-Pfannkoch C."/>
            <person name="Baldwin D."/>
            <person name="Ballew R.M."/>
            <person name="Basu A."/>
            <person name="Baxendale J."/>
            <person name="Bayraktaroglu L."/>
            <person name="Beasley E.M."/>
            <person name="Beeson K.Y."/>
            <person name="Benos P.V."/>
            <person name="Berman B.P."/>
            <person name="Bhandari D."/>
            <person name="Bolshakov S."/>
            <person name="Borkova D."/>
            <person name="Botchan M.R."/>
            <person name="Bouck J."/>
            <person name="Brokstein P."/>
            <person name="Brottier P."/>
            <person name="Burtis K.C."/>
            <person name="Busam D.A."/>
            <person name="Butler H."/>
            <person name="Cadieu E."/>
            <person name="Center A."/>
            <person name="Chandra I."/>
            <person name="Cherry J.M."/>
            <person name="Cawley S."/>
            <person name="Dahlke C."/>
            <person name="Davenport L.B."/>
            <person name="Davies P."/>
            <person name="de Pablos B."/>
            <person name="Delcher A."/>
            <person name="Deng Z."/>
            <person name="Mays A.D."/>
            <person name="Dew I."/>
            <person name="Dietz S.M."/>
            <person name="Dodson K."/>
            <person name="Doup L.E."/>
            <person name="Downes M."/>
            <person name="Dugan-Rocha S."/>
            <person name="Dunkov B.C."/>
            <person name="Dunn P."/>
            <person name="Durbin K.J."/>
            <person name="Evangelista C.C."/>
            <person name="Ferraz C."/>
            <person name="Ferriera S."/>
            <person name="Fleischmann W."/>
            <person name="Fosler C."/>
            <person name="Gabrielian A.E."/>
            <person name="Garg N.S."/>
            <person name="Gelbart W.M."/>
            <person name="Glasser K."/>
            <person name="Glodek A."/>
            <person name="Gong F."/>
            <person name="Gorrell J.H."/>
            <person name="Gu Z."/>
            <person name="Guan P."/>
            <person name="Harris M."/>
            <person name="Harris N.L."/>
            <person name="Harvey D."/>
            <person name="Heiman T.J."/>
            <person name="Hernandez J.R."/>
            <person name="Houck J."/>
            <person name="Hostin D."/>
            <person name="Houston K.A."/>
            <person name="Howland T.J."/>
            <person name="Wei M.H."/>
            <person name="Ibegwam C."/>
            <person name="Jalali M."/>
            <person name="Kalush F."/>
            <person name="Karpen G.H."/>
            <person name="Ke Z."/>
            <person name="Kennison J.A."/>
            <person name="Ketchum K.A."/>
            <person name="Kimmel B.E."/>
            <person name="Kodira C.D."/>
            <person name="Kraft C."/>
            <person name="Kravitz S."/>
            <person name="Kulp D."/>
            <person name="Lai Z."/>
            <person name="Lasko P."/>
            <person name="Lei Y."/>
            <person name="Levitsky A.A."/>
            <person name="Li J."/>
            <person name="Li Z."/>
            <person name="Liang Y."/>
            <person name="Lin X."/>
            <person name="Liu X."/>
            <person name="Mattei B."/>
            <person name="McIntosh T.C."/>
            <person name="McLeod M.P."/>
            <person name="McPherson D."/>
            <person name="Merkulov G."/>
            <person name="Milshina N.V."/>
            <person name="Mobarry C."/>
            <person name="Morris J."/>
            <person name="Moshrefi A."/>
            <person name="Mount S.M."/>
            <person name="Moy M."/>
            <person name="Murphy B."/>
            <person name="Murphy L."/>
            <person name="Muzny D.M."/>
            <person name="Nelson D.L."/>
            <person name="Nelson D.R."/>
            <person name="Nelson K.A."/>
            <person name="Nixon K."/>
            <person name="Nusskern D.R."/>
            <person name="Pacleb J.M."/>
            <person name="Palazzolo M."/>
            <person name="Pittman G.S."/>
            <person name="Pan S."/>
            <person name="Pollard J."/>
            <person name="Puri V."/>
            <person name="Reese M.G."/>
            <person name="Reinert K."/>
            <person name="Remington K."/>
            <person name="Saunders R.D."/>
            <person name="Scheeler F."/>
            <person name="Shen H."/>
            <person name="Shue B.C."/>
            <person name="Siden-Kiamos I."/>
            <person name="Simpson M."/>
            <person name="Skupski M.P."/>
            <person name="Smith T."/>
            <person name="Spier E."/>
            <person name="Spradling A.C."/>
            <person name="Stapleton M."/>
            <person name="Strong R."/>
            <person name="Sun E."/>
            <person name="Svirskas R."/>
            <person name="Tector C."/>
            <person name="Turner R."/>
            <person name="Venter E."/>
            <person name="Wang A.H."/>
            <person name="Wang X."/>
            <person name="Wang Z.Y."/>
            <person name="Wassarman D.A."/>
            <person name="Weinstock G.M."/>
            <person name="Weissenbach J."/>
            <person name="Williams S.M."/>
            <person name="WoodageT"/>
            <person name="Worley K.C."/>
            <person name="Wu D."/>
            <person name="Yang S."/>
            <person name="Yao Q.A."/>
            <person name="Ye J."/>
            <person name="Yeh R.F."/>
            <person name="Zaveri J.S."/>
            <person name="Zhan M."/>
            <person name="Zhang G."/>
            <person name="Zhao Q."/>
            <person name="Zheng L."/>
            <person name="Zheng X.H."/>
            <person name="Zhong F.N."/>
            <person name="Zhong W."/>
            <person name="Zhou X."/>
            <person name="Zhu S."/>
            <person name="Zhu X."/>
            <person name="Smith H.O."/>
            <person name="Gibbs R.A."/>
            <person name="Myers E.W."/>
            <person name="Rubin G.M."/>
            <person name="Venter J.C."/>
        </authorList>
    </citation>
    <scope>NUCLEOTIDE SEQUENCE [LARGE SCALE GENOMIC DNA]</scope>
    <source>
        <strain evidence="13">Berkeley</strain>
    </source>
</reference>
<feature type="compositionally biased region" description="Low complexity" evidence="9">
    <location>
        <begin position="116"/>
        <end position="129"/>
    </location>
</feature>
<dbReference type="SMART" id="SM00389">
    <property type="entry name" value="HOX"/>
    <property type="match status" value="1"/>
</dbReference>
<dbReference type="BioGRID-ORCS" id="35341">
    <property type="hits" value="0 hits in 3 CRISPR screens"/>
</dbReference>
<dbReference type="GO" id="GO:0000981">
    <property type="term" value="F:DNA-binding transcription factor activity, RNA polymerase II-specific"/>
    <property type="evidence" value="ECO:0007669"/>
    <property type="project" value="InterPro"/>
</dbReference>
<evidence type="ECO:0000313" key="11">
    <source>
        <dbReference type="EMBL" id="AGB93176.1"/>
    </source>
</evidence>
<dbReference type="Bgee" id="FBgn0000251">
    <property type="expression patterns" value="Expressed in adult Malpighian tubule principal cell of lower segment in Malpighian tubule and 90 other cell types or tissues"/>
</dbReference>
<dbReference type="PANTHER" id="PTHR24332:SF9">
    <property type="entry name" value="HOMEOTIC PROTEIN CAUDAL"/>
    <property type="match status" value="1"/>
</dbReference>
<reference evidence="11 13" key="9">
    <citation type="journal article" date="2015" name="G3 (Bethesda)">
        <title>Gene Model Annotations for Drosophila melanogaster: Impact of High-Throughput Data.</title>
        <authorList>
            <consortium name="FlyBase Consortium"/>
            <person name="Matthews B.B."/>
            <person name="Dos Santos G."/>
            <person name="Crosby M.A."/>
            <person name="Emmert D.B."/>
            <person name="St Pierre S.E."/>
            <person name="Gramates L.S."/>
            <person name="Zhou P."/>
            <person name="Schroeder A.J."/>
            <person name="Falls K."/>
            <person name="Strelets V."/>
            <person name="Russo S.M."/>
            <person name="Gelbart W.M."/>
            <person name="null"/>
        </authorList>
    </citation>
    <scope>NUCLEOTIDE SEQUENCE [LARGE SCALE GENOMIC DNA]</scope>
    <source>
        <strain evidence="13">Berkeley</strain>
    </source>
</reference>
<proteinExistence type="inferred from homology"/>
<keyword evidence="6 7" id="KW-0539">Nucleus</keyword>
<dbReference type="EMBL" id="AE014134">
    <property type="protein sequence ID" value="AGB93176.1"/>
    <property type="molecule type" value="Genomic_DNA"/>
</dbReference>
<dbReference type="InterPro" id="IPR020479">
    <property type="entry name" value="HD_metazoa"/>
</dbReference>
<feature type="DNA-binding region" description="Homeobox" evidence="7">
    <location>
        <begin position="291"/>
        <end position="350"/>
    </location>
</feature>
<dbReference type="GO" id="GO:0048513">
    <property type="term" value="P:animal organ development"/>
    <property type="evidence" value="ECO:0007669"/>
    <property type="project" value="UniProtKB-ARBA"/>
</dbReference>
<dbReference type="PRINTS" id="PR00031">
    <property type="entry name" value="HTHREPRESSR"/>
</dbReference>
<evidence type="ECO:0000256" key="5">
    <source>
        <dbReference type="ARBA" id="ARBA00023155"/>
    </source>
</evidence>
<dbReference type="AlphaFoldDB" id="M9PDI3"/>
<dbReference type="PROSITE" id="PS50071">
    <property type="entry name" value="HOMEOBOX_2"/>
    <property type="match status" value="1"/>
</dbReference>
<evidence type="ECO:0000256" key="4">
    <source>
        <dbReference type="ARBA" id="ARBA00023125"/>
    </source>
</evidence>
<dbReference type="InterPro" id="IPR001356">
    <property type="entry name" value="HD"/>
</dbReference>
<reference evidence="11 13" key="7">
    <citation type="journal article" date="2007" name="Science">
        <title>The Release 5.1 annotation of Drosophila melanogaster heterochromatin.</title>
        <authorList>
            <person name="Smith C.D."/>
            <person name="Shu S."/>
            <person name="Mungall C.J."/>
            <person name="Karpen G.H."/>
        </authorList>
    </citation>
    <scope>NUCLEOTIDE SEQUENCE [LARGE SCALE GENOMIC DNA]</scope>
    <source>
        <strain evidence="13">Berkeley</strain>
    </source>
</reference>
<reference evidence="11 13" key="3">
    <citation type="journal article" date="2002" name="Genome Biol.">
        <title>Annotation of the Drosophila melanogaster euchromatic genome: a systematic review.</title>
        <authorList>
            <person name="Misra S."/>
            <person name="Crosby M.A."/>
            <person name="Mungall C.J."/>
            <person name="Matthews B.B."/>
            <person name="Campbell K.S."/>
            <person name="Hradecky P."/>
            <person name="Huang Y."/>
            <person name="Kaminker J.S."/>
            <person name="Millburn G.H."/>
            <person name="Prochnik S.E."/>
            <person name="Smith C.D."/>
            <person name="Tupy J.L."/>
            <person name="Whitfied E.J."/>
            <person name="Bayraktaroglu L."/>
            <person name="Berman B.P."/>
            <person name="Bettencourt B.R."/>
            <person name="Celniker S.E."/>
            <person name="de Grey A.D."/>
            <person name="Drysdale R.A."/>
            <person name="Harris N.L."/>
            <person name="Richter J."/>
            <person name="Russo S."/>
            <person name="Schroeder A.J."/>
            <person name="Shu S.Q."/>
            <person name="Stapleton M."/>
            <person name="Yamada C."/>
            <person name="Ashburner M."/>
            <person name="Gelbart W.M."/>
            <person name="Rubin G.M."/>
            <person name="Lewis S.E."/>
        </authorList>
    </citation>
    <scope>GENOME REANNOTATION</scope>
    <source>
        <strain evidence="13">Berkeley</strain>
    </source>
</reference>
<reference evidence="11 13" key="2">
    <citation type="journal article" date="2002" name="Genome Biol.">
        <title>Finishing a whole-genome shotgun: release 3 of the Drosophila melanogaster euchromatic genome sequence.</title>
        <authorList>
            <person name="Celniker S.E."/>
            <person name="Wheeler D.A."/>
            <person name="Kronmiller B."/>
            <person name="Carlson J.W."/>
            <person name="Halpern A."/>
            <person name="Patel S."/>
            <person name="Adams M."/>
            <person name="Champe M."/>
            <person name="Dugan S.P."/>
            <person name="Frise E."/>
            <person name="Hodgson A."/>
            <person name="George R.A."/>
            <person name="Hoskins R.A."/>
            <person name="Laverty T."/>
            <person name="Muzny D.M."/>
            <person name="Nelson C.R."/>
            <person name="Pacleb J.M."/>
            <person name="Park S."/>
            <person name="Pfeiffer B.D."/>
            <person name="Richards S."/>
            <person name="Sodergren E.J."/>
            <person name="Svirskas R."/>
            <person name="Tabor P.E."/>
            <person name="Wan K."/>
            <person name="Stapleton M."/>
            <person name="Sutton G.G."/>
            <person name="Venter C."/>
            <person name="Weinstock G."/>
            <person name="Scherer S.E."/>
            <person name="Myers E.W."/>
            <person name="Gibbs R.A."/>
            <person name="Rubin G.M."/>
        </authorList>
    </citation>
    <scope>NUCLEOTIDE SEQUENCE [LARGE SCALE GENOMIC DNA]</scope>
    <source>
        <strain evidence="13">Berkeley</strain>
    </source>
</reference>
<reference evidence="11 13" key="5">
    <citation type="journal article" date="2002" name="Genome Biol.">
        <title>Heterochromatic sequences in a Drosophila whole-genome shotgun assembly.</title>
        <authorList>
            <person name="Hoskins R.A."/>
            <person name="Smith C.D."/>
            <person name="Carlson J.W."/>
            <person name="Carvalho A.B."/>
            <person name="Halpern A."/>
            <person name="Kaminker J.S."/>
            <person name="Kennedy C."/>
            <person name="Mungall C.J."/>
            <person name="Sullivan B.A."/>
            <person name="Sutton G.G."/>
            <person name="Yasuhara J.C."/>
            <person name="Wakimoto B.T."/>
            <person name="Myers E.W."/>
            <person name="Celniker S.E."/>
            <person name="Rubin G.M."/>
            <person name="Karpen G.H."/>
        </authorList>
    </citation>
    <scope>NUCLEOTIDE SEQUENCE [LARGE SCALE GENOMIC DNA]</scope>
    <source>
        <strain evidence="13">Berkeley</strain>
    </source>
</reference>
<dbReference type="GO" id="GO:0005634">
    <property type="term" value="C:nucleus"/>
    <property type="evidence" value="ECO:0007669"/>
    <property type="project" value="UniProtKB-SubCell"/>
</dbReference>
<reference evidence="11 13" key="6">
    <citation type="journal article" date="2005" name="PLoS Comput. Biol.">
        <title>Combined evidence annotation of transposable elements in genome sequences.</title>
        <authorList>
            <person name="Quesneville H."/>
            <person name="Bergman C.M."/>
            <person name="Andrieu O."/>
            <person name="Autard D."/>
            <person name="Nouaud D."/>
            <person name="Ashburner M."/>
            <person name="Anxolabehere D."/>
        </authorList>
    </citation>
    <scope>NUCLEOTIDE SEQUENCE [LARGE SCALE GENOMIC DNA]</scope>
    <source>
        <strain evidence="13">Berkeley</strain>
    </source>
</reference>
<dbReference type="RefSeq" id="NP_001260641.1">
    <property type="nucleotide sequence ID" value="NM_001273712.1"/>
</dbReference>
<feature type="domain" description="Homeobox" evidence="10">
    <location>
        <begin position="289"/>
        <end position="349"/>
    </location>
</feature>
<dbReference type="InterPro" id="IPR009057">
    <property type="entry name" value="Homeodomain-like_sf"/>
</dbReference>
<dbReference type="OrthoDB" id="6159439at2759"/>
<dbReference type="PANTHER" id="PTHR24332">
    <property type="entry name" value="HOMEOBOX PROTEIN CDX"/>
    <property type="match status" value="1"/>
</dbReference>
<evidence type="ECO:0000256" key="3">
    <source>
        <dbReference type="ARBA" id="ARBA00022473"/>
    </source>
</evidence>
<keyword evidence="3" id="KW-0217">Developmental protein</keyword>
<feature type="compositionally biased region" description="Low complexity" evidence="9">
    <location>
        <begin position="209"/>
        <end position="243"/>
    </location>
</feature>
<evidence type="ECO:0000313" key="12">
    <source>
        <dbReference type="FlyBase" id="FBgn0000251"/>
    </source>
</evidence>
<dbReference type="PROSITE" id="PS00027">
    <property type="entry name" value="HOMEOBOX_1"/>
    <property type="match status" value="1"/>
</dbReference>
<dbReference type="AGR" id="FB:FBgn0000251"/>
<evidence type="ECO:0000256" key="2">
    <source>
        <dbReference type="ARBA" id="ARBA00010341"/>
    </source>
</evidence>
<dbReference type="CTD" id="790"/>
<keyword evidence="4 7" id="KW-0238">DNA-binding</keyword>
<comment type="similarity">
    <text evidence="2">Belongs to the Caudal homeobox family.</text>
</comment>
<evidence type="ECO:0000256" key="8">
    <source>
        <dbReference type="RuleBase" id="RU000682"/>
    </source>
</evidence>
<dbReference type="DNASU" id="35341"/>
<feature type="compositionally biased region" description="Polar residues" evidence="9">
    <location>
        <begin position="183"/>
        <end position="195"/>
    </location>
</feature>
<gene>
    <name evidence="11 12" type="primary">cad</name>
    <name evidence="11" type="synonym">38E.19</name>
    <name evidence="11" type="synonym">anon-WO2004063362.83</name>
    <name evidence="11" type="synonym">CAD</name>
    <name evidence="11" type="synonym">Cad</name>
    <name evidence="11" type="synonym">Cadf</name>
    <name evidence="11" type="synonym">Caudal</name>
    <name evidence="11" type="synonym">cd</name>
    <name evidence="11" type="synonym">Dm-Cad</name>
    <name evidence="11" type="synonym">Dmel\CG1759</name>
    <name evidence="11" type="synonym">S67</name>
    <name evidence="11 12" type="ORF">CG1759</name>
    <name evidence="11" type="ORF">Dmel_CG1759</name>
</gene>
<evidence type="ECO:0000313" key="13">
    <source>
        <dbReference type="Proteomes" id="UP000000803"/>
    </source>
</evidence>
<dbReference type="InterPro" id="IPR017970">
    <property type="entry name" value="Homeobox_CS"/>
</dbReference>
<protein>
    <submittedName>
        <fullName evidence="11">Caudal, isoform C</fullName>
    </submittedName>
</protein>
<reference evidence="11 13" key="8">
    <citation type="journal article" date="2007" name="Science">
        <title>Sequence finishing and mapping of Drosophila melanogaster heterochromatin.</title>
        <authorList>
            <person name="Hoskins R.A."/>
            <person name="Carlson J.W."/>
            <person name="Kennedy C."/>
            <person name="Acevedo D."/>
            <person name="Evans-Holm M."/>
            <person name="Frise E."/>
            <person name="Wan K.H."/>
            <person name="Park S."/>
            <person name="Mendez-Lago M."/>
            <person name="Rossi F."/>
            <person name="Villasante A."/>
            <person name="Dimitri P."/>
            <person name="Karpen G.H."/>
            <person name="Celniker S.E."/>
        </authorList>
    </citation>
    <scope>NUCLEOTIDE SEQUENCE [LARGE SCALE GENOMIC DNA]</scope>
    <source>
        <strain evidence="13">Berkeley</strain>
    </source>
</reference>
<dbReference type="GeneID" id="35341"/>
<comment type="subcellular location">
    <subcellularLocation>
        <location evidence="1 7 8">Nucleus</location>
    </subcellularLocation>
</comment>
<evidence type="ECO:0000256" key="1">
    <source>
        <dbReference type="ARBA" id="ARBA00004123"/>
    </source>
</evidence>
<organism evidence="11 13">
    <name type="scientific">Drosophila melanogaster</name>
    <name type="common">Fruit fly</name>
    <dbReference type="NCBI Taxonomy" id="7227"/>
    <lineage>
        <taxon>Eukaryota</taxon>
        <taxon>Metazoa</taxon>
        <taxon>Ecdysozoa</taxon>
        <taxon>Arthropoda</taxon>
        <taxon>Hexapoda</taxon>
        <taxon>Insecta</taxon>
        <taxon>Pterygota</taxon>
        <taxon>Neoptera</taxon>
        <taxon>Endopterygota</taxon>
        <taxon>Diptera</taxon>
        <taxon>Brachycera</taxon>
        <taxon>Muscomorpha</taxon>
        <taxon>Ephydroidea</taxon>
        <taxon>Drosophilidae</taxon>
        <taxon>Drosophila</taxon>
        <taxon>Sophophora</taxon>
    </lineage>
</organism>
<sequence length="445" mass="47599">MVSHYYNTLPYTQKHSAANLAYASAAGQPWNWTPNYHHTPPNHQFLGDVDSSHAAHHAAAAHQMYYNSHHMFHSAAAASAGEWHSPASSTADNFVQNVPTSAHQLMQQHHHHHAHASSSSASSGSSSSGGAPGAPQLNETNSSIGVGGAGGGGGVGGATDGGPGSAPPNHQQHIAEGLPSPPITVSGSEISSPGAPTSASSPHHHLAHHLSAVANNNNNNNNNNNSPSTHNNNNNNNSVSNNNRTSPSKPPYFDWMKKPAYPAQPQPDLSSSPNLEDLSDLLDASGKTRTKDKYRVVYTDFQRLELEKEYCTSRYITIRRKSELAQTLSLSERQVKIWFQNRRAKERKQNKKGSDPNVMGVGVQHADYSQLLDAKAKLEPGLHLSHSLAHSMNPMAAMNIPAMRLHPHLAAHSHSLAAVAAHSHQLQQQHSAQMSAAAAVGTLSM</sequence>
<dbReference type="FlyBase" id="FBgn0000251">
    <property type="gene designation" value="cad"/>
</dbReference>
<evidence type="ECO:0000256" key="6">
    <source>
        <dbReference type="ARBA" id="ARBA00023242"/>
    </source>
</evidence>
<dbReference type="Proteomes" id="UP000000803">
    <property type="component" value="Chromosome 2L"/>
</dbReference>
<dbReference type="SMR" id="M9PDI3"/>
<keyword evidence="13" id="KW-1185">Reference proteome</keyword>